<dbReference type="Gene3D" id="1.10.10.10">
    <property type="entry name" value="Winged helix-like DNA-binding domain superfamily/Winged helix DNA-binding domain"/>
    <property type="match status" value="1"/>
</dbReference>
<feature type="transmembrane region" description="Helical" evidence="11">
    <location>
        <begin position="145"/>
        <end position="163"/>
    </location>
</feature>
<protein>
    <recommendedName>
        <fullName evidence="9">Manganese transport system membrane protein MntC</fullName>
    </recommendedName>
</protein>
<evidence type="ECO:0000256" key="7">
    <source>
        <dbReference type="ARBA" id="ARBA00023136"/>
    </source>
</evidence>
<evidence type="ECO:0000256" key="5">
    <source>
        <dbReference type="ARBA" id="ARBA00022692"/>
    </source>
</evidence>
<evidence type="ECO:0000256" key="2">
    <source>
        <dbReference type="ARBA" id="ARBA00008034"/>
    </source>
</evidence>
<reference evidence="12" key="1">
    <citation type="submission" date="2020-09" db="EMBL/GenBank/DDBJ databases">
        <title>A novel bacterium of genus Bacillus, isolated from South China Sea.</title>
        <authorList>
            <person name="Huang H."/>
            <person name="Mo K."/>
            <person name="Hu Y."/>
        </authorList>
    </citation>
    <scope>NUCLEOTIDE SEQUENCE</scope>
    <source>
        <strain evidence="12">IB182487</strain>
    </source>
</reference>
<dbReference type="Proteomes" id="UP000626844">
    <property type="component" value="Unassembled WGS sequence"/>
</dbReference>
<dbReference type="PANTHER" id="PTHR30477:SF3">
    <property type="entry name" value="METAL TRANSPORT SYSTEM MEMBRANE PROTEIN CT_069-RELATED"/>
    <property type="match status" value="1"/>
</dbReference>
<dbReference type="RefSeq" id="WP_191157696.1">
    <property type="nucleotide sequence ID" value="NZ_JACXAI010000007.1"/>
</dbReference>
<dbReference type="GO" id="GO:0055085">
    <property type="term" value="P:transmembrane transport"/>
    <property type="evidence" value="ECO:0007669"/>
    <property type="project" value="InterPro"/>
</dbReference>
<comment type="function">
    <text evidence="8">This protein is probably a component of a manganese permease, a binding protein-dependent, ATP-driven transport system.</text>
</comment>
<evidence type="ECO:0000256" key="11">
    <source>
        <dbReference type="SAM" id="Phobius"/>
    </source>
</evidence>
<dbReference type="CDD" id="cd06550">
    <property type="entry name" value="TM_ABC_iron-siderophores_like"/>
    <property type="match status" value="1"/>
</dbReference>
<keyword evidence="3 10" id="KW-0813">Transport</keyword>
<comment type="caution">
    <text evidence="12">The sequence shown here is derived from an EMBL/GenBank/DDBJ whole genome shotgun (WGS) entry which is preliminary data.</text>
</comment>
<dbReference type="InterPro" id="IPR036388">
    <property type="entry name" value="WH-like_DNA-bd_sf"/>
</dbReference>
<gene>
    <name evidence="12" type="ORF">IC621_08450</name>
</gene>
<comment type="subcellular location">
    <subcellularLocation>
        <location evidence="1 10">Cell membrane</location>
        <topology evidence="1 10">Multi-pass membrane protein</topology>
    </subcellularLocation>
</comment>
<evidence type="ECO:0000256" key="3">
    <source>
        <dbReference type="ARBA" id="ARBA00022448"/>
    </source>
</evidence>
<evidence type="ECO:0000313" key="13">
    <source>
        <dbReference type="Proteomes" id="UP000626844"/>
    </source>
</evidence>
<evidence type="ECO:0000256" key="10">
    <source>
        <dbReference type="RuleBase" id="RU003943"/>
    </source>
</evidence>
<dbReference type="InterPro" id="IPR001626">
    <property type="entry name" value="ABC_TroCD"/>
</dbReference>
<dbReference type="Gene3D" id="1.10.3470.10">
    <property type="entry name" value="ABC transporter involved in vitamin B12 uptake, BtuC"/>
    <property type="match status" value="1"/>
</dbReference>
<dbReference type="GO" id="GO:0043190">
    <property type="term" value="C:ATP-binding cassette (ABC) transporter complex"/>
    <property type="evidence" value="ECO:0007669"/>
    <property type="project" value="InterPro"/>
</dbReference>
<dbReference type="SUPFAM" id="SSF81345">
    <property type="entry name" value="ABC transporter involved in vitamin B12 uptake, BtuC"/>
    <property type="match status" value="1"/>
</dbReference>
<keyword evidence="6 11" id="KW-1133">Transmembrane helix</keyword>
<keyword evidence="13" id="KW-1185">Reference proteome</keyword>
<dbReference type="EMBL" id="JACXAI010000007">
    <property type="protein sequence ID" value="MBD1380259.1"/>
    <property type="molecule type" value="Genomic_DNA"/>
</dbReference>
<feature type="transmembrane region" description="Helical" evidence="11">
    <location>
        <begin position="257"/>
        <end position="277"/>
    </location>
</feature>
<name>A0A926NEW0_9BACI</name>
<evidence type="ECO:0000256" key="9">
    <source>
        <dbReference type="ARBA" id="ARBA00073179"/>
    </source>
</evidence>
<keyword evidence="5 10" id="KW-0812">Transmembrane</keyword>
<sequence length="442" mass="49055">MLEQIFIQLQNSNTQWVLAGTFFLGIASGVLGSFALLRKQSLIGDAMAHAALPGVCIAFILYGQKSLFLFLIGAAIAGLAATWLIQTIVSHSRIKEDTALGMVLSVFFGFGIVLLTYIQQTASGNKSGLDDFLFGQAASMVGQDVRLITIIALTLLIITFLFFKEFKLLTFDSQFAKGIGLKTSFLNGLLMTLIVCAVVIGLQTVGVILMAAMLITPAIAARYWTEKLSVMTILSGVIGGISGIIGTLLSTTTKGMATGPLIIVAATSIFLISLIIAPRRGLLSQFIRMVKLKEKTAKEQLLLSLYDLTEEAEREHSEPDLSSVELKEKRNISDQLFTKYIMEFEKKKWVKRTGGMSWRLTEKGLEETYDLALKQRLYEMYLMHEMEMSNLQLNQYDGFDVNQIPCEMKNRLFELLSIHHRLPSLLPKTKSLGQKGWRANEL</sequence>
<proteinExistence type="inferred from homology"/>
<dbReference type="InterPro" id="IPR037294">
    <property type="entry name" value="ABC_BtuC-like"/>
</dbReference>
<dbReference type="AlphaFoldDB" id="A0A926NEW0"/>
<keyword evidence="7 11" id="KW-0472">Membrane</keyword>
<evidence type="ECO:0000256" key="6">
    <source>
        <dbReference type="ARBA" id="ARBA00022989"/>
    </source>
</evidence>
<keyword evidence="4" id="KW-1003">Cell membrane</keyword>
<accession>A0A926NEW0</accession>
<evidence type="ECO:0000256" key="8">
    <source>
        <dbReference type="ARBA" id="ARBA00057828"/>
    </source>
</evidence>
<dbReference type="Pfam" id="PF00950">
    <property type="entry name" value="ABC-3"/>
    <property type="match status" value="1"/>
</dbReference>
<feature type="transmembrane region" description="Helical" evidence="11">
    <location>
        <begin position="68"/>
        <end position="86"/>
    </location>
</feature>
<organism evidence="12 13">
    <name type="scientific">Metabacillus arenae</name>
    <dbReference type="NCBI Taxonomy" id="2771434"/>
    <lineage>
        <taxon>Bacteria</taxon>
        <taxon>Bacillati</taxon>
        <taxon>Bacillota</taxon>
        <taxon>Bacilli</taxon>
        <taxon>Bacillales</taxon>
        <taxon>Bacillaceae</taxon>
        <taxon>Metabacillus</taxon>
    </lineage>
</organism>
<dbReference type="PANTHER" id="PTHR30477">
    <property type="entry name" value="ABC-TRANSPORTER METAL-BINDING PROTEIN"/>
    <property type="match status" value="1"/>
</dbReference>
<feature type="transmembrane region" description="Helical" evidence="11">
    <location>
        <begin position="16"/>
        <end position="37"/>
    </location>
</feature>
<dbReference type="FunFam" id="1.10.3470.10:FF:000003">
    <property type="entry name" value="Iron ABC transporter permease SitD"/>
    <property type="match status" value="1"/>
</dbReference>
<feature type="transmembrane region" description="Helical" evidence="11">
    <location>
        <begin position="98"/>
        <end position="118"/>
    </location>
</feature>
<dbReference type="GO" id="GO:0071281">
    <property type="term" value="P:cellular response to iron ion"/>
    <property type="evidence" value="ECO:0007669"/>
    <property type="project" value="UniProtKB-ARBA"/>
</dbReference>
<evidence type="ECO:0000256" key="4">
    <source>
        <dbReference type="ARBA" id="ARBA00022475"/>
    </source>
</evidence>
<feature type="transmembrane region" description="Helical" evidence="11">
    <location>
        <begin position="232"/>
        <end position="251"/>
    </location>
</feature>
<comment type="similarity">
    <text evidence="2 10">Belongs to the ABC-3 integral membrane protein family.</text>
</comment>
<evidence type="ECO:0000256" key="1">
    <source>
        <dbReference type="ARBA" id="ARBA00004651"/>
    </source>
</evidence>
<evidence type="ECO:0000313" key="12">
    <source>
        <dbReference type="EMBL" id="MBD1380259.1"/>
    </source>
</evidence>
<dbReference type="GO" id="GO:0010043">
    <property type="term" value="P:response to zinc ion"/>
    <property type="evidence" value="ECO:0007669"/>
    <property type="project" value="TreeGrafter"/>
</dbReference>